<accession>A0A4Q1KIT5</accession>
<keyword evidence="4" id="KW-0489">Methyltransferase</keyword>
<dbReference type="PANTHER" id="PTHR11579">
    <property type="entry name" value="PROTEIN-L-ISOASPARTATE O-METHYLTRANSFERASE"/>
    <property type="match status" value="1"/>
</dbReference>
<protein>
    <recommendedName>
        <fullName evidence="2">Protein-L-isoaspartate O-methyltransferase</fullName>
    </recommendedName>
    <alternativeName>
        <fullName evidence="3">Protein L-isoaspartyl methyltransferase</fullName>
    </alternativeName>
</protein>
<dbReference type="PANTHER" id="PTHR11579:SF18">
    <property type="entry name" value="PROTEIN-L-ISOASPARTATE O-METHYLTRANSFERASE"/>
    <property type="match status" value="1"/>
</dbReference>
<proteinExistence type="inferred from homology"/>
<evidence type="ECO:0000256" key="3">
    <source>
        <dbReference type="ARBA" id="ARBA00030757"/>
    </source>
</evidence>
<dbReference type="AlphaFoldDB" id="A0A4Q1KIT5"/>
<keyword evidence="4" id="KW-0808">Transferase</keyword>
<dbReference type="SUPFAM" id="SSF53335">
    <property type="entry name" value="S-adenosyl-L-methionine-dependent methyltransferases"/>
    <property type="match status" value="1"/>
</dbReference>
<dbReference type="GO" id="GO:0032259">
    <property type="term" value="P:methylation"/>
    <property type="evidence" value="ECO:0007669"/>
    <property type="project" value="UniProtKB-KW"/>
</dbReference>
<keyword evidence="5" id="KW-1185">Reference proteome</keyword>
<dbReference type="InterPro" id="IPR029063">
    <property type="entry name" value="SAM-dependent_MTases_sf"/>
</dbReference>
<dbReference type="RefSeq" id="WP_129403756.1">
    <property type="nucleotide sequence ID" value="NZ_SBKP01000004.1"/>
</dbReference>
<dbReference type="GO" id="GO:0004719">
    <property type="term" value="F:protein-L-isoaspartate (D-aspartate) O-methyltransferase activity"/>
    <property type="evidence" value="ECO:0007669"/>
    <property type="project" value="InterPro"/>
</dbReference>
<evidence type="ECO:0000256" key="2">
    <source>
        <dbReference type="ARBA" id="ARBA00013346"/>
    </source>
</evidence>
<evidence type="ECO:0000313" key="5">
    <source>
        <dbReference type="Proteomes" id="UP000290958"/>
    </source>
</evidence>
<evidence type="ECO:0000256" key="1">
    <source>
        <dbReference type="ARBA" id="ARBA00005369"/>
    </source>
</evidence>
<dbReference type="OrthoDB" id="9798496at2"/>
<name>A0A4Q1KIT5_9SPHN</name>
<gene>
    <name evidence="4" type="ORF">EQG66_06375</name>
</gene>
<dbReference type="Pfam" id="PF01135">
    <property type="entry name" value="PCMT"/>
    <property type="match status" value="2"/>
</dbReference>
<comment type="caution">
    <text evidence="4">The sequence shown here is derived from an EMBL/GenBank/DDBJ whole genome shotgun (WGS) entry which is preliminary data.</text>
</comment>
<dbReference type="Gene3D" id="3.40.50.150">
    <property type="entry name" value="Vaccinia Virus protein VP39"/>
    <property type="match status" value="2"/>
</dbReference>
<dbReference type="Proteomes" id="UP000290958">
    <property type="component" value="Unassembled WGS sequence"/>
</dbReference>
<dbReference type="InterPro" id="IPR000682">
    <property type="entry name" value="PCMT"/>
</dbReference>
<organism evidence="4 5">
    <name type="scientific">Sphingobium fluviale</name>
    <dbReference type="NCBI Taxonomy" id="2506423"/>
    <lineage>
        <taxon>Bacteria</taxon>
        <taxon>Pseudomonadati</taxon>
        <taxon>Pseudomonadota</taxon>
        <taxon>Alphaproteobacteria</taxon>
        <taxon>Sphingomonadales</taxon>
        <taxon>Sphingomonadaceae</taxon>
        <taxon>Sphingobium</taxon>
    </lineage>
</organism>
<evidence type="ECO:0000313" key="4">
    <source>
        <dbReference type="EMBL" id="RXR29567.1"/>
    </source>
</evidence>
<comment type="similarity">
    <text evidence="1">Belongs to the methyltransferase superfamily. L-isoaspartyl/D-aspartyl protein methyltransferase family.</text>
</comment>
<dbReference type="EMBL" id="SBKP01000004">
    <property type="protein sequence ID" value="RXR29567.1"/>
    <property type="molecule type" value="Genomic_DNA"/>
</dbReference>
<reference evidence="5" key="1">
    <citation type="submission" date="2019-01" db="EMBL/GenBank/DDBJ databases">
        <title>Cytophagaceae bacterium strain CAR-16.</title>
        <authorList>
            <person name="Chen W.-M."/>
        </authorList>
    </citation>
    <scope>NUCLEOTIDE SEQUENCE [LARGE SCALE GENOMIC DNA]</scope>
    <source>
        <strain evidence="5">CHR27</strain>
    </source>
</reference>
<dbReference type="GO" id="GO:0005737">
    <property type="term" value="C:cytoplasm"/>
    <property type="evidence" value="ECO:0007669"/>
    <property type="project" value="TreeGrafter"/>
</dbReference>
<sequence length="195" mass="20200">MTHVDFAAMRAAMVASQLRTSDVNDPAVLAAMASVAREEFVPAARRETCYTDRPVPLGNGAAMNPPLATGRLLAAAQIEPGEKVLLLGDATGYTLALLRHMGAEVVLCGAKPAQGDGKQAPYDVILIDGAVDALPPALNAQLAEGGRVATGLIERGVTRLVLGRKAGGTLGFATIADMEMVRANGFEAEKAGFVF</sequence>